<reference evidence="2 4" key="1">
    <citation type="submission" date="2016-06" db="EMBL/GenBank/DDBJ databases">
        <title>Complete genome sequence of Streptomyces griseochromogenes ATCC 14511, the Blasticidin S producer.</title>
        <authorList>
            <person name="Wu L."/>
        </authorList>
    </citation>
    <scope>NUCLEOTIDE SEQUENCE [LARGE SCALE GENOMIC DNA]</scope>
    <source>
        <strain evidence="2 4">ATCC 14511</strain>
    </source>
</reference>
<keyword evidence="5" id="KW-1185">Reference proteome</keyword>
<dbReference type="OrthoDB" id="4632815at2"/>
<accession>A0A1B1AYC2</accession>
<reference evidence="3 5" key="2">
    <citation type="submission" date="2021-03" db="EMBL/GenBank/DDBJ databases">
        <title>Genomic Encyclopedia of Type Strains, Phase IV (KMG-IV): sequencing the most valuable type-strain genomes for metagenomic binning, comparative biology and taxonomic classification.</title>
        <authorList>
            <person name="Goeker M."/>
        </authorList>
    </citation>
    <scope>NUCLEOTIDE SEQUENCE [LARGE SCALE GENOMIC DNA]</scope>
    <source>
        <strain evidence="3 5">DSM 40499</strain>
    </source>
</reference>
<dbReference type="STRING" id="68214.AVL59_19670"/>
<dbReference type="EMBL" id="CP016279">
    <property type="protein sequence ID" value="ANP51530.1"/>
    <property type="molecule type" value="Genomic_DNA"/>
</dbReference>
<evidence type="ECO:0000313" key="2">
    <source>
        <dbReference type="EMBL" id="ANP51530.1"/>
    </source>
</evidence>
<dbReference type="Gene3D" id="3.40.50.720">
    <property type="entry name" value="NAD(P)-binding Rossmann-like Domain"/>
    <property type="match status" value="1"/>
</dbReference>
<dbReference type="InterPro" id="IPR051604">
    <property type="entry name" value="Ergot_Alk_Oxidoreductase"/>
</dbReference>
<evidence type="ECO:0000313" key="4">
    <source>
        <dbReference type="Proteomes" id="UP000092659"/>
    </source>
</evidence>
<dbReference type="PANTHER" id="PTHR43162">
    <property type="match status" value="1"/>
</dbReference>
<gene>
    <name evidence="2" type="ORF">AVL59_19670</name>
    <name evidence="3" type="ORF">J2Z21_002633</name>
</gene>
<sequence length="294" mass="31335">MIVITAPTGTIGRLLVDDLLDRGERLRLVVRDASRLAPEVRARTEVVVGSHGDATVIDRACEGAEAVFWLAPDDGSAPSTEVAYVDFTRPAATAFARHGVRRVVAVTALGRGTPQADHAGPVTSSLAMCDLIASSGVALRAVACPSFMHNLLNHVRALKEQGMFFMMTDPDLKAPTVATRDIAATAARLLLDDSWDGSGQVACLGPEDLSPNDMARIISEVLGTEIGYRQITGAAFKERMTGFGMTDGMAQGMVDMFEAKNKGLDNAEPRTAESTTATTFRQWCEEVLKPAVTA</sequence>
<evidence type="ECO:0000313" key="3">
    <source>
        <dbReference type="EMBL" id="MBP2049697.1"/>
    </source>
</evidence>
<dbReference type="Gene3D" id="3.90.25.10">
    <property type="entry name" value="UDP-galactose 4-epimerase, domain 1"/>
    <property type="match status" value="1"/>
</dbReference>
<organism evidence="2 4">
    <name type="scientific">Streptomyces griseochromogenes</name>
    <dbReference type="NCBI Taxonomy" id="68214"/>
    <lineage>
        <taxon>Bacteria</taxon>
        <taxon>Bacillati</taxon>
        <taxon>Actinomycetota</taxon>
        <taxon>Actinomycetes</taxon>
        <taxon>Kitasatosporales</taxon>
        <taxon>Streptomycetaceae</taxon>
        <taxon>Streptomyces</taxon>
    </lineage>
</organism>
<name>A0A1B1AYC2_9ACTN</name>
<evidence type="ECO:0000313" key="5">
    <source>
        <dbReference type="Proteomes" id="UP001519309"/>
    </source>
</evidence>
<dbReference type="AlphaFoldDB" id="A0A1B1AYC2"/>
<dbReference type="Proteomes" id="UP001519309">
    <property type="component" value="Unassembled WGS sequence"/>
</dbReference>
<dbReference type="KEGG" id="sgs:AVL59_19670"/>
<dbReference type="Proteomes" id="UP000092659">
    <property type="component" value="Chromosome"/>
</dbReference>
<dbReference type="EMBL" id="JAGGLP010000005">
    <property type="protein sequence ID" value="MBP2049697.1"/>
    <property type="molecule type" value="Genomic_DNA"/>
</dbReference>
<dbReference type="Pfam" id="PF13460">
    <property type="entry name" value="NAD_binding_10"/>
    <property type="match status" value="1"/>
</dbReference>
<dbReference type="SUPFAM" id="SSF51735">
    <property type="entry name" value="NAD(P)-binding Rossmann-fold domains"/>
    <property type="match status" value="1"/>
</dbReference>
<feature type="domain" description="NAD(P)-binding" evidence="1">
    <location>
        <begin position="8"/>
        <end position="192"/>
    </location>
</feature>
<dbReference type="PANTHER" id="PTHR43162:SF1">
    <property type="entry name" value="PRESTALK A DIFFERENTIATION PROTEIN A"/>
    <property type="match status" value="1"/>
</dbReference>
<proteinExistence type="predicted"/>
<evidence type="ECO:0000259" key="1">
    <source>
        <dbReference type="Pfam" id="PF13460"/>
    </source>
</evidence>
<dbReference type="InterPro" id="IPR016040">
    <property type="entry name" value="NAD(P)-bd_dom"/>
</dbReference>
<protein>
    <submittedName>
        <fullName evidence="2">NmrA family transcriptional regulator</fullName>
    </submittedName>
    <submittedName>
        <fullName evidence="3">Uncharacterized protein YbjT (DUF2867 family)</fullName>
    </submittedName>
</protein>
<dbReference type="InterPro" id="IPR036291">
    <property type="entry name" value="NAD(P)-bd_dom_sf"/>
</dbReference>
<dbReference type="RefSeq" id="WP_067306129.1">
    <property type="nucleotide sequence ID" value="NZ_CP016279.1"/>
</dbReference>